<feature type="compositionally biased region" description="Basic and acidic residues" evidence="1">
    <location>
        <begin position="219"/>
        <end position="228"/>
    </location>
</feature>
<feature type="region of interest" description="Disordered" evidence="1">
    <location>
        <begin position="409"/>
        <end position="459"/>
    </location>
</feature>
<feature type="region of interest" description="Disordered" evidence="1">
    <location>
        <begin position="201"/>
        <end position="228"/>
    </location>
</feature>
<keyword evidence="2" id="KW-1133">Transmembrane helix</keyword>
<dbReference type="InterPro" id="IPR057840">
    <property type="entry name" value="FimV_N"/>
</dbReference>
<keyword evidence="6" id="KW-1185">Reference proteome</keyword>
<keyword evidence="2" id="KW-0472">Membrane</keyword>
<feature type="region of interest" description="Disordered" evidence="1">
    <location>
        <begin position="551"/>
        <end position="570"/>
    </location>
</feature>
<evidence type="ECO:0000256" key="1">
    <source>
        <dbReference type="SAM" id="MobiDB-lite"/>
    </source>
</evidence>
<keyword evidence="3" id="KW-0732">Signal</keyword>
<feature type="chain" id="PRO_5031335447" description="FimV N-terminal domain-containing protein" evidence="3">
    <location>
        <begin position="23"/>
        <end position="570"/>
    </location>
</feature>
<feature type="compositionally biased region" description="Low complexity" evidence="1">
    <location>
        <begin position="421"/>
        <end position="448"/>
    </location>
</feature>
<reference evidence="5 6" key="1">
    <citation type="submission" date="2019-12" db="EMBL/GenBank/DDBJ databases">
        <title>Novel species isolated from a subtropical stream in China.</title>
        <authorList>
            <person name="Lu H."/>
        </authorList>
    </citation>
    <scope>NUCLEOTIDE SEQUENCE [LARGE SCALE GENOMIC DNA]</scope>
    <source>
        <strain evidence="5 6">FT55W</strain>
    </source>
</reference>
<accession>A0A7X4GL48</accession>
<dbReference type="Proteomes" id="UP000450012">
    <property type="component" value="Unassembled WGS sequence"/>
</dbReference>
<evidence type="ECO:0000313" key="5">
    <source>
        <dbReference type="EMBL" id="MYM65486.1"/>
    </source>
</evidence>
<proteinExistence type="predicted"/>
<organism evidence="5 6">
    <name type="scientific">Duganella rivi</name>
    <dbReference type="NCBI Taxonomy" id="2666083"/>
    <lineage>
        <taxon>Bacteria</taxon>
        <taxon>Pseudomonadati</taxon>
        <taxon>Pseudomonadota</taxon>
        <taxon>Betaproteobacteria</taxon>
        <taxon>Burkholderiales</taxon>
        <taxon>Oxalobacteraceae</taxon>
        <taxon>Telluria group</taxon>
        <taxon>Duganella</taxon>
    </lineage>
</organism>
<evidence type="ECO:0000256" key="2">
    <source>
        <dbReference type="SAM" id="Phobius"/>
    </source>
</evidence>
<dbReference type="AlphaFoldDB" id="A0A7X4GL48"/>
<name>A0A7X4GL48_9BURK</name>
<dbReference type="RefSeq" id="WP_161012096.1">
    <property type="nucleotide sequence ID" value="NZ_WWCK01000001.1"/>
</dbReference>
<comment type="caution">
    <text evidence="5">The sequence shown here is derived from an EMBL/GenBank/DDBJ whole genome shotgun (WGS) entry which is preliminary data.</text>
</comment>
<protein>
    <recommendedName>
        <fullName evidence="4">FimV N-terminal domain-containing protein</fullName>
    </recommendedName>
</protein>
<feature type="domain" description="FimV N-terminal" evidence="4">
    <location>
        <begin position="24"/>
        <end position="127"/>
    </location>
</feature>
<feature type="compositionally biased region" description="Low complexity" evidence="1">
    <location>
        <begin position="557"/>
        <end position="570"/>
    </location>
</feature>
<evidence type="ECO:0000259" key="4">
    <source>
        <dbReference type="Pfam" id="PF25800"/>
    </source>
</evidence>
<gene>
    <name evidence="5" type="ORF">GTP45_01390</name>
</gene>
<dbReference type="Pfam" id="PF25800">
    <property type="entry name" value="FimV_N"/>
    <property type="match status" value="1"/>
</dbReference>
<dbReference type="EMBL" id="WWCK01000001">
    <property type="protein sequence ID" value="MYM65486.1"/>
    <property type="molecule type" value="Genomic_DNA"/>
</dbReference>
<evidence type="ECO:0000256" key="3">
    <source>
        <dbReference type="SAM" id="SignalP"/>
    </source>
</evidence>
<sequence length="570" mass="55636">MMQYKHLTTSICLLALAGAAQAAELGDVAPRSYIGQPLAVDIDLVSLTPEEAANLPVRLAQADVYRGANVSMNPALSSVRMQVERRGARQILHVTTTRAVEADYVHLYVELGAPGKSEVRLATVWLQHDPNPPPPPQPVVVAPAAPPIPLASAMTPAQAEQITAQARAARAAAAVKPGAAPTAAGAAVSAGTAAAKPAAVAEAAPVRDRTKPAPLPSVHEAETGKPGEVKAAGAQAQARRIAGVLVAADGKPIKPSDKEEVGEVPMSVSQALLPLAPLPLPKGVKRPAPASCPSGGMPAKECVALDNHNTEIASKLTELEGKLKALQGALGGSAPAAVPAAAAPASAAKASAPAAPATNAGSASKAVGSGASAAASVGHAASQPVKAAPAPASAASTGGASAGAAAKTTVSASGGGGAGAGHAAAGGASSAEAGGKGASSARASASMAEQGETEAHAAKAAAGASAASAASGEAAASGAASASSVPTKQVRVLPKLKYKKEKEKPAEQASSNTIPLIAGGVGLLALLGGGFIIWRKKSAGKGPLKIWQGFRKKKAPEAAPEAEPAPESVV</sequence>
<keyword evidence="2" id="KW-0812">Transmembrane</keyword>
<feature type="signal peptide" evidence="3">
    <location>
        <begin position="1"/>
        <end position="22"/>
    </location>
</feature>
<feature type="transmembrane region" description="Helical" evidence="2">
    <location>
        <begin position="514"/>
        <end position="534"/>
    </location>
</feature>
<evidence type="ECO:0000313" key="6">
    <source>
        <dbReference type="Proteomes" id="UP000450012"/>
    </source>
</evidence>